<dbReference type="Pfam" id="PF00651">
    <property type="entry name" value="BTB"/>
    <property type="match status" value="1"/>
</dbReference>
<dbReference type="InterPro" id="IPR008974">
    <property type="entry name" value="TRAF-like"/>
</dbReference>
<accession>A0AAV6X899</accession>
<reference evidence="4" key="1">
    <citation type="submission" date="2019-10" db="EMBL/GenBank/DDBJ databases">
        <authorList>
            <person name="Zhang R."/>
            <person name="Pan Y."/>
            <person name="Wang J."/>
            <person name="Ma R."/>
            <person name="Yu S."/>
        </authorList>
    </citation>
    <scope>NUCLEOTIDE SEQUENCE</scope>
    <source>
        <strain evidence="4">LA-IB0</strain>
        <tissue evidence="4">Leaf</tissue>
    </source>
</reference>
<dbReference type="Proteomes" id="UP000826271">
    <property type="component" value="Unassembled WGS sequence"/>
</dbReference>
<dbReference type="CDD" id="cd00121">
    <property type="entry name" value="MATH"/>
    <property type="match status" value="1"/>
</dbReference>
<evidence type="ECO:0008006" key="6">
    <source>
        <dbReference type="Google" id="ProtNLM"/>
    </source>
</evidence>
<feature type="domain" description="BTB" evidence="2">
    <location>
        <begin position="197"/>
        <end position="261"/>
    </location>
</feature>
<comment type="caution">
    <text evidence="4">The sequence shown here is derived from an EMBL/GenBank/DDBJ whole genome shotgun (WGS) entry which is preliminary data.</text>
</comment>
<dbReference type="PANTHER" id="PTHR26379">
    <property type="entry name" value="BTB/POZ AND MATH DOMAIN-CONTAINING PROTEIN 1"/>
    <property type="match status" value="1"/>
</dbReference>
<sequence>MMRRCSTSRCSTRMVKGLHRFTLEKYSLCKGIGYGQPIYSNPFTVGGYQWVLTIFPDGTPYDTTKAEALYLGETSEKYVGLFINRRSEGEGVRILFKMTLLDQSGEGKHRTLSLFDKVPDSGPILMGNRERTGYAHFIAQDRLEKSSYLKDDCLKIECTIGVVLPYETETMNLSVGIRKCNDVGVDFLTLLETGKFSDIIFYVSGKKFRVHKVILSSRSSVFESIIARHSNQQKIIITGVEPRVFKALLHFLYTNMLPEDEKSLACGYAFGPSVSSTFASKLLAAAHDYDVRSLKLICESHIWKSISLNRFAETISLAEMYNASALKHLCFEYAADNYAALMELGSFMYLEKNYQLLLNEIDDYLSKRKWLTKKEPLNTAGWLYSAKEMQDTSPIDLVLHEHIGGINKTVVAHTQLSDKISASILGLFRSFPACIKQIYFFVMGEFEEFKARKFKEFRIDVLGAIDYTGFEDSPDMVAVKDADFSNLDAVFCCLLHGTTQNYFQSCLHISNHLSAMDEQSVSSREAVSYLMFAAVKFAELPESWDPRGVFSEKYETFLDCYVNREYVEKLMLGRPSKDMKLQLLQETAVESGLEWNSKALENKLYEDEPAYEDLLTGVNFATGGSGYDPLTPDLAVVYWEGDEFCGREDGVVTAVANGDSERRARVDRHAELCNEAGVDEIVRATTVNQDDDMFVVYGGGKTYGLWFKMARV</sequence>
<evidence type="ECO:0000259" key="2">
    <source>
        <dbReference type="PROSITE" id="PS50097"/>
    </source>
</evidence>
<dbReference type="Pfam" id="PF22486">
    <property type="entry name" value="MATH_2"/>
    <property type="match status" value="1"/>
</dbReference>
<dbReference type="PROSITE" id="PS50097">
    <property type="entry name" value="BTB"/>
    <property type="match status" value="1"/>
</dbReference>
<dbReference type="AlphaFoldDB" id="A0AAV6X899"/>
<keyword evidence="5" id="KW-1185">Reference proteome</keyword>
<dbReference type="InterPro" id="IPR002083">
    <property type="entry name" value="MATH/TRAF_dom"/>
</dbReference>
<comment type="pathway">
    <text evidence="1">Protein modification; protein ubiquitination.</text>
</comment>
<organism evidence="4 5">
    <name type="scientific">Buddleja alternifolia</name>
    <dbReference type="NCBI Taxonomy" id="168488"/>
    <lineage>
        <taxon>Eukaryota</taxon>
        <taxon>Viridiplantae</taxon>
        <taxon>Streptophyta</taxon>
        <taxon>Embryophyta</taxon>
        <taxon>Tracheophyta</taxon>
        <taxon>Spermatophyta</taxon>
        <taxon>Magnoliopsida</taxon>
        <taxon>eudicotyledons</taxon>
        <taxon>Gunneridae</taxon>
        <taxon>Pentapetalae</taxon>
        <taxon>asterids</taxon>
        <taxon>lamiids</taxon>
        <taxon>Lamiales</taxon>
        <taxon>Scrophulariaceae</taxon>
        <taxon>Buddlejeae</taxon>
        <taxon>Buddleja</taxon>
    </lineage>
</organism>
<dbReference type="Gene3D" id="2.60.210.10">
    <property type="entry name" value="Apoptosis, Tumor Necrosis Factor Receptor Associated Protein 2, Chain A"/>
    <property type="match status" value="1"/>
</dbReference>
<evidence type="ECO:0000313" key="4">
    <source>
        <dbReference type="EMBL" id="KAG8378624.1"/>
    </source>
</evidence>
<name>A0AAV6X899_9LAMI</name>
<gene>
    <name evidence="4" type="ORF">BUALT_Bualt07G0004800</name>
</gene>
<dbReference type="Gene3D" id="3.30.710.10">
    <property type="entry name" value="Potassium Channel Kv1.1, Chain A"/>
    <property type="match status" value="1"/>
</dbReference>
<dbReference type="SUPFAM" id="SSF54695">
    <property type="entry name" value="POZ domain"/>
    <property type="match status" value="1"/>
</dbReference>
<evidence type="ECO:0000313" key="5">
    <source>
        <dbReference type="Proteomes" id="UP000826271"/>
    </source>
</evidence>
<dbReference type="SMART" id="SM00225">
    <property type="entry name" value="BTB"/>
    <property type="match status" value="1"/>
</dbReference>
<dbReference type="PROSITE" id="PS50144">
    <property type="entry name" value="MATH"/>
    <property type="match status" value="1"/>
</dbReference>
<dbReference type="InterPro" id="IPR000210">
    <property type="entry name" value="BTB/POZ_dom"/>
</dbReference>
<dbReference type="EMBL" id="WHWC01000007">
    <property type="protein sequence ID" value="KAG8378624.1"/>
    <property type="molecule type" value="Genomic_DNA"/>
</dbReference>
<dbReference type="InterPro" id="IPR045005">
    <property type="entry name" value="BPM1-6"/>
</dbReference>
<dbReference type="SUPFAM" id="SSF49599">
    <property type="entry name" value="TRAF domain-like"/>
    <property type="match status" value="1"/>
</dbReference>
<dbReference type="Gene3D" id="1.20.1260.60">
    <property type="entry name" value="Vacuolar protein sorting-associated protein Ist1"/>
    <property type="match status" value="1"/>
</dbReference>
<evidence type="ECO:0000259" key="3">
    <source>
        <dbReference type="PROSITE" id="PS50144"/>
    </source>
</evidence>
<dbReference type="InterPro" id="IPR042277">
    <property type="entry name" value="IST1-like"/>
</dbReference>
<proteinExistence type="predicted"/>
<dbReference type="Gene3D" id="1.25.40.420">
    <property type="match status" value="1"/>
</dbReference>
<protein>
    <recommendedName>
        <fullName evidence="6">BTB/POZ domain-containing protein</fullName>
    </recommendedName>
</protein>
<dbReference type="GO" id="GO:0016567">
    <property type="term" value="P:protein ubiquitination"/>
    <property type="evidence" value="ECO:0007669"/>
    <property type="project" value="InterPro"/>
</dbReference>
<dbReference type="PANTHER" id="PTHR26379:SF466">
    <property type="entry name" value="BTB_POZ AND MATH DOMAIN-CONTAINING PROTEIN 4"/>
    <property type="match status" value="1"/>
</dbReference>
<dbReference type="InterPro" id="IPR011333">
    <property type="entry name" value="SKP1/BTB/POZ_sf"/>
</dbReference>
<feature type="domain" description="MATH" evidence="3">
    <location>
        <begin position="16"/>
        <end position="160"/>
    </location>
</feature>
<evidence type="ECO:0000256" key="1">
    <source>
        <dbReference type="ARBA" id="ARBA00004906"/>
    </source>
</evidence>